<reference evidence="3" key="1">
    <citation type="journal article" date="2018" name="J. Virol.">
        <title>Crustacean Genome Exploration Reveals the Evolutionary Origin of White Spot Syndrome Virus.</title>
        <authorList>
            <person name="Kawato S."/>
            <person name="Shitara A."/>
            <person name="Wang Y."/>
            <person name="Nozaki R."/>
            <person name="Kondo H."/>
            <person name="Hirono I."/>
        </authorList>
    </citation>
    <scope>NUCLEOTIDE SEQUENCE</scope>
</reference>
<protein>
    <submittedName>
        <fullName evidence="3">Wsv440-like protein</fullName>
    </submittedName>
</protein>
<dbReference type="EMBL" id="BFCD01000001">
    <property type="protein sequence ID" value="GBG35409.1"/>
    <property type="molecule type" value="Genomic_DNA"/>
</dbReference>
<accession>A0A401IP63</accession>
<evidence type="ECO:0000313" key="3">
    <source>
        <dbReference type="EMBL" id="GBG35409.1"/>
    </source>
</evidence>
<name>A0A401IP63_9VIRU</name>
<feature type="coiled-coil region" evidence="1">
    <location>
        <begin position="175"/>
        <end position="202"/>
    </location>
</feature>
<keyword evidence="1" id="KW-0175">Coiled coil</keyword>
<evidence type="ECO:0000256" key="2">
    <source>
        <dbReference type="SAM" id="MobiDB-lite"/>
    </source>
</evidence>
<evidence type="ECO:0000256" key="1">
    <source>
        <dbReference type="SAM" id="Coils"/>
    </source>
</evidence>
<feature type="region of interest" description="Disordered" evidence="2">
    <location>
        <begin position="435"/>
        <end position="457"/>
    </location>
</feature>
<feature type="compositionally biased region" description="Low complexity" evidence="2">
    <location>
        <begin position="611"/>
        <end position="630"/>
    </location>
</feature>
<comment type="caution">
    <text evidence="3">The sequence shown here is derived from an EMBL/GenBank/DDBJ whole genome shotgun (WGS) entry which is preliminary data.</text>
</comment>
<organism evidence="3">
    <name type="scientific">Marsupenaeus japonicus endogenous nimavirus</name>
    <dbReference type="NCBI Taxonomy" id="2133793"/>
    <lineage>
        <taxon>Viruses</taxon>
        <taxon>Viruses incertae sedis</taxon>
        <taxon>Naldaviricetes</taxon>
        <taxon>Nimaviridae</taxon>
    </lineage>
</organism>
<sequence length="710" mass="81014">METNIENIKSWVTILSCNCKNSERLHRLLNSLSENSNSNELIKKYIFTNEMQIDHEISDIIGAVKLYNFMSTPINFLSRFGITDITACSCNEYKSNYKLSSCFILPGRKVLMCPNCILSYGTHFEDNELMAIIDYVSMKIKEKNDEHTLELFTLYKSLLKSNRPPLNGSWVTLIINDKTKTIKEYTIAKDKAEEDNDDDNNNNNLCSLSLLSGYVLVSNRIYPSRRGRDSCYCSDLLYIFTYIKTEKNIDRRKFGVKPICVHLLDEEFMLIKYELCSLNNILFHDEGSTLKRIIKQSNNTDHDFPLNHDTATNNTVVVAFTDTDTITTNTPTTTTTITKTSNNSVNDDDNKIGNINIEGDEDVEMGKESIDDGNTNNIGLDSILLSIYNNVATGSRIENSNENIQNYNSNNEIAAKAAALYGDYRNVNAHSRNIKGIDNNNVNTRSNGKKNRNHDALILPPPVTQQMTLDELRKAKVTSSISTKDSDQNLLSLRVLKFKDIIYPYSCTLLPPPIIIRKSFNRYIFVSNIGEYFDSIQLCNNAITIPVKDSTLYEQIIMLINNIREISLSMCCNKLGDMKNKTQYTFNDNGKKHNDIDDTKEDDDDDEDDNSSSSSSSSSSNSSNSSINSNNDDREEEEEEIYVDNNYDTDDEKKKKKNVKYKNPKKNFVFNTRHVNTQLGIPLTHDEEILRYVNITSLSQLLQKQENYLF</sequence>
<feature type="region of interest" description="Disordered" evidence="2">
    <location>
        <begin position="583"/>
        <end position="657"/>
    </location>
</feature>
<feature type="compositionally biased region" description="Acidic residues" evidence="2">
    <location>
        <begin position="633"/>
        <end position="650"/>
    </location>
</feature>
<feature type="compositionally biased region" description="Acidic residues" evidence="2">
    <location>
        <begin position="598"/>
        <end position="610"/>
    </location>
</feature>
<proteinExistence type="predicted"/>